<keyword evidence="10" id="KW-1185">Reference proteome</keyword>
<feature type="non-terminal residue" evidence="9">
    <location>
        <position position="1"/>
    </location>
</feature>
<name>A0A3S0ZUH2_ELYCH</name>
<evidence type="ECO:0000256" key="2">
    <source>
        <dbReference type="ARBA" id="ARBA00022448"/>
    </source>
</evidence>
<gene>
    <name evidence="9" type="ORF">EGW08_016675</name>
</gene>
<dbReference type="GO" id="GO:0006405">
    <property type="term" value="P:RNA export from nucleus"/>
    <property type="evidence" value="ECO:0007669"/>
    <property type="project" value="TreeGrafter"/>
</dbReference>
<dbReference type="InterPro" id="IPR044840">
    <property type="entry name" value="Nup188"/>
</dbReference>
<keyword evidence="2" id="KW-0813">Transport</keyword>
<dbReference type="GO" id="GO:0006606">
    <property type="term" value="P:protein import into nucleus"/>
    <property type="evidence" value="ECO:0007669"/>
    <property type="project" value="TreeGrafter"/>
</dbReference>
<keyword evidence="4" id="KW-0653">Protein transport</keyword>
<keyword evidence="5" id="KW-0811">Translocation</keyword>
<evidence type="ECO:0000256" key="4">
    <source>
        <dbReference type="ARBA" id="ARBA00022927"/>
    </source>
</evidence>
<keyword evidence="3" id="KW-0509">mRNA transport</keyword>
<keyword evidence="7" id="KW-0539">Nucleus</keyword>
<dbReference type="Pfam" id="PF21093">
    <property type="entry name" value="Nup188_N-subdom_III"/>
    <property type="match status" value="1"/>
</dbReference>
<dbReference type="GO" id="GO:0044611">
    <property type="term" value="C:nuclear pore inner ring"/>
    <property type="evidence" value="ECO:0007669"/>
    <property type="project" value="TreeGrafter"/>
</dbReference>
<dbReference type="EMBL" id="RQTK01000730">
    <property type="protein sequence ID" value="RUS75550.1"/>
    <property type="molecule type" value="Genomic_DNA"/>
</dbReference>
<dbReference type="GO" id="GO:0017056">
    <property type="term" value="F:structural constituent of nuclear pore"/>
    <property type="evidence" value="ECO:0007669"/>
    <property type="project" value="InterPro"/>
</dbReference>
<sequence>RFAVLSPCPLDLVANTIQCLACAAPQLHSEVSHHLRQTGFLPFLMENIDDFSEVLSGDGVNQGLYGTILAGTECAQGVYMVTMATLDLLTELVQASSKEGKENENLAGVLFILREVFPRYYKWRYVDIGHRKSIGQKCLQLFHKIFNFVNLQTEGSELSSKSGPGMRECCVFSLLFTEAGRALLEIVALGSDSVQQALSQQTSLLEGAGSDLVELIEMSLSVLNRLLLLKPPSLSGHPSPVEQALASSKNGPVPGSGGIGSIPGAASLQSAGQQRHLVATVAQYIYHRHSFRLPSLATLLLKRLATVSPRSILACLGRDAESIRDMFLTRLQAGSEDIQLKVGILELLSVCVDSQPGLIEIFLNVKTQQGDSAKVDITKVFAF</sequence>
<evidence type="ECO:0000256" key="7">
    <source>
        <dbReference type="ARBA" id="ARBA00023242"/>
    </source>
</evidence>
<dbReference type="STRING" id="188477.A0A3S0ZUH2"/>
<comment type="caution">
    <text evidence="9">The sequence shown here is derived from an EMBL/GenBank/DDBJ whole genome shotgun (WGS) entry which is preliminary data.</text>
</comment>
<evidence type="ECO:0000256" key="5">
    <source>
        <dbReference type="ARBA" id="ARBA00023010"/>
    </source>
</evidence>
<dbReference type="OrthoDB" id="102511at2759"/>
<organism evidence="9 10">
    <name type="scientific">Elysia chlorotica</name>
    <name type="common">Eastern emerald elysia</name>
    <name type="synonym">Sea slug</name>
    <dbReference type="NCBI Taxonomy" id="188477"/>
    <lineage>
        <taxon>Eukaryota</taxon>
        <taxon>Metazoa</taxon>
        <taxon>Spiralia</taxon>
        <taxon>Lophotrochozoa</taxon>
        <taxon>Mollusca</taxon>
        <taxon>Gastropoda</taxon>
        <taxon>Heterobranchia</taxon>
        <taxon>Euthyneura</taxon>
        <taxon>Panpulmonata</taxon>
        <taxon>Sacoglossa</taxon>
        <taxon>Placobranchoidea</taxon>
        <taxon>Plakobranchidae</taxon>
        <taxon>Elysia</taxon>
    </lineage>
</organism>
<evidence type="ECO:0000256" key="3">
    <source>
        <dbReference type="ARBA" id="ARBA00022816"/>
    </source>
</evidence>
<accession>A0A3S0ZUH2</accession>
<evidence type="ECO:0000313" key="9">
    <source>
        <dbReference type="EMBL" id="RUS75550.1"/>
    </source>
</evidence>
<evidence type="ECO:0000313" key="10">
    <source>
        <dbReference type="Proteomes" id="UP000271974"/>
    </source>
</evidence>
<feature type="domain" description="Nucleoporin Nup188 N-terminal subdomain III" evidence="8">
    <location>
        <begin position="9"/>
        <end position="365"/>
    </location>
</feature>
<dbReference type="GO" id="GO:0051028">
    <property type="term" value="P:mRNA transport"/>
    <property type="evidence" value="ECO:0007669"/>
    <property type="project" value="UniProtKB-KW"/>
</dbReference>
<dbReference type="Proteomes" id="UP000271974">
    <property type="component" value="Unassembled WGS sequence"/>
</dbReference>
<evidence type="ECO:0000256" key="1">
    <source>
        <dbReference type="ARBA" id="ARBA00004567"/>
    </source>
</evidence>
<protein>
    <recommendedName>
        <fullName evidence="8">Nucleoporin Nup188 N-terminal subdomain III domain-containing protein</fullName>
    </recommendedName>
</protein>
<dbReference type="InterPro" id="IPR048883">
    <property type="entry name" value="Nup188_N-subdom_III"/>
</dbReference>
<comment type="subcellular location">
    <subcellularLocation>
        <location evidence="1">Nucleus</location>
        <location evidence="1">Nuclear pore complex</location>
    </subcellularLocation>
</comment>
<dbReference type="PANTHER" id="PTHR31431:SF1">
    <property type="entry name" value="NUCLEOPORIN NUP188"/>
    <property type="match status" value="1"/>
</dbReference>
<dbReference type="PANTHER" id="PTHR31431">
    <property type="entry name" value="NUCLEOPORIN NUP188 HOMOLOG"/>
    <property type="match status" value="1"/>
</dbReference>
<evidence type="ECO:0000259" key="8">
    <source>
        <dbReference type="Pfam" id="PF21093"/>
    </source>
</evidence>
<keyword evidence="6" id="KW-0906">Nuclear pore complex</keyword>
<proteinExistence type="predicted"/>
<evidence type="ECO:0000256" key="6">
    <source>
        <dbReference type="ARBA" id="ARBA00023132"/>
    </source>
</evidence>
<reference evidence="9 10" key="1">
    <citation type="submission" date="2019-01" db="EMBL/GenBank/DDBJ databases">
        <title>A draft genome assembly of the solar-powered sea slug Elysia chlorotica.</title>
        <authorList>
            <person name="Cai H."/>
            <person name="Li Q."/>
            <person name="Fang X."/>
            <person name="Li J."/>
            <person name="Curtis N.E."/>
            <person name="Altenburger A."/>
            <person name="Shibata T."/>
            <person name="Feng M."/>
            <person name="Maeda T."/>
            <person name="Schwartz J.A."/>
            <person name="Shigenobu S."/>
            <person name="Lundholm N."/>
            <person name="Nishiyama T."/>
            <person name="Yang H."/>
            <person name="Hasebe M."/>
            <person name="Li S."/>
            <person name="Pierce S.K."/>
            <person name="Wang J."/>
        </authorList>
    </citation>
    <scope>NUCLEOTIDE SEQUENCE [LARGE SCALE GENOMIC DNA]</scope>
    <source>
        <strain evidence="9">EC2010</strain>
        <tissue evidence="9">Whole organism of an adult</tissue>
    </source>
</reference>
<dbReference type="AlphaFoldDB" id="A0A3S0ZUH2"/>